<dbReference type="FunFam" id="3.90.1180.10:FF:000002">
    <property type="entry name" value="60S ribosomal protein L16"/>
    <property type="match status" value="1"/>
</dbReference>
<dbReference type="CDD" id="cd00392">
    <property type="entry name" value="Ribosomal_L13"/>
    <property type="match status" value="1"/>
</dbReference>
<evidence type="ECO:0000256" key="8">
    <source>
        <dbReference type="ARBA" id="ARBA00035367"/>
    </source>
</evidence>
<keyword evidence="6" id="KW-0687">Ribonucleoprotein</keyword>
<feature type="compositionally biased region" description="Polar residues" evidence="10">
    <location>
        <begin position="3647"/>
        <end position="3662"/>
    </location>
</feature>
<keyword evidence="4" id="KW-0689">Ribosomal protein</keyword>
<feature type="domain" description="PX" evidence="11">
    <location>
        <begin position="565"/>
        <end position="684"/>
    </location>
</feature>
<evidence type="ECO:0000313" key="13">
    <source>
        <dbReference type="Proteomes" id="UP000014500"/>
    </source>
</evidence>
<dbReference type="InterPro" id="IPR056748">
    <property type="entry name" value="VPS13-like_C"/>
</dbReference>
<keyword evidence="3" id="KW-0813">Transport</keyword>
<dbReference type="Pfam" id="PF25036">
    <property type="entry name" value="VPS13_VAB"/>
    <property type="match status" value="1"/>
</dbReference>
<dbReference type="Pfam" id="PF25037">
    <property type="entry name" value="VPS13_C"/>
    <property type="match status" value="1"/>
</dbReference>
<dbReference type="Pfam" id="PF00787">
    <property type="entry name" value="PX"/>
    <property type="match status" value="1"/>
</dbReference>
<dbReference type="EMBL" id="JH431897">
    <property type="status" value="NOT_ANNOTATED_CDS"/>
    <property type="molecule type" value="Genomic_DNA"/>
</dbReference>
<evidence type="ECO:0000313" key="12">
    <source>
        <dbReference type="EnsemblMetazoa" id="SMAR009408-PA"/>
    </source>
</evidence>
<feature type="compositionally biased region" description="Low complexity" evidence="10">
    <location>
        <begin position="2464"/>
        <end position="2477"/>
    </location>
</feature>
<feature type="coiled-coil region" evidence="9">
    <location>
        <begin position="371"/>
        <end position="451"/>
    </location>
</feature>
<evidence type="ECO:0000256" key="1">
    <source>
        <dbReference type="ARBA" id="ARBA00006227"/>
    </source>
</evidence>
<organism evidence="12 13">
    <name type="scientific">Strigamia maritima</name>
    <name type="common">European centipede</name>
    <name type="synonym">Geophilus maritimus</name>
    <dbReference type="NCBI Taxonomy" id="126957"/>
    <lineage>
        <taxon>Eukaryota</taxon>
        <taxon>Metazoa</taxon>
        <taxon>Ecdysozoa</taxon>
        <taxon>Arthropoda</taxon>
        <taxon>Myriapoda</taxon>
        <taxon>Chilopoda</taxon>
        <taxon>Pleurostigmophora</taxon>
        <taxon>Geophilomorpha</taxon>
        <taxon>Linotaeniidae</taxon>
        <taxon>Strigamia</taxon>
    </lineage>
</organism>
<evidence type="ECO:0000256" key="6">
    <source>
        <dbReference type="ARBA" id="ARBA00023274"/>
    </source>
</evidence>
<name>T1J6X9_STRMM</name>
<protein>
    <recommendedName>
        <fullName evidence="7">Large ribosomal subunit protein uL13</fullName>
    </recommendedName>
    <alternativeName>
        <fullName evidence="8">60S ribosomal protein L13a</fullName>
    </alternativeName>
</protein>
<feature type="region of interest" description="Disordered" evidence="10">
    <location>
        <begin position="2867"/>
        <end position="2891"/>
    </location>
</feature>
<sequence length="4375" mass="496758">MTEVIEQSAAEKQALQNKLLDAVKQCQIRFGGRTELASDGDSRVVCLCTQFEVALQHGLRRNNKGFAAFKHVTEMVTGLTLRNGEDEPGLGSILFAINIDNSDLNTMRTHPAVNSPLSMFQASQDPVPVVASPPKDSNFKEKKKKKKALAQIVSFDDDDLDGNSRCVQLSPTYFSAPPTCLSSPTNVQDDLNEMQFHDNVDLKDCDNRKEINANTNCWKDVSAATDGFPVFNSDLEGSGSYDDLKQVEMTRGTGTNKTYNVKLELACCVVNESQRSIDKVTSTSIPVINNSDKTVLTPINDVSIGELIPVNGFEEVNSEDSVSIPSYSEDTECAVAALALQKVIQNCTTSTLQLNSTNLSTTTSTNDTLSLGEMKQAVITLMQKKDEVEEQNKSLRSLLDREMEMCSGLRVEMDEIKEKNQERVERLQTKLQALSRENELLKHQLKKYVGAVQMLKKDGFKNENNCLSGDPVPAIPEQKPFIDYHFEATEYERKLIQVAEMHGELMEFNERLHRLLSQKEAVVRRLREELIDLRGPLPDDNQTSDDDLSVTSDYDTSSMTAASRSLINIWIPSAFLAGKSSDNHHVYQVYIRVRDDEWNVYRRYAQFYSLHKSLKKKNPIMNTFEFPPKKAIGNKDAKFVEERRRRLQHYLRCIVNLFVQHHSELGVNPDKETLVNFLPFFGGVQGPIVIDARGHLLGRLAAIVAKTILTGQRVVVVRCEGINISGNFFRNKMKYLAFLRKRCNVNPARGPFHFRAPSKIFWRTVRGMVPHKTARGAEALRRMKMYDGVPPPYDKKKRMVVPSALRILRLHPRRKYCYLGRLSHEVGWKYQNVVATLEIKRKVKAAVHYKKQKAEEKLRDAAKKKMAKRVSPFQKVIESYECDVHKQFEFNMIEAIAASLLNRYLGRYIQDLDSENINLGIFSGKVELFDLKLRPEALAELDLPIEVKAGVVGRIELRIPWTSLYSQPVIFTIEDVFALAGPISERPYDEKKERQLQRANKQRILDGLNPVTDEYYDESLNLGFFEKLMATVINNVQIYIRNIHIRYEDSITNPYCPITCGIVIHNLTAETTNNKWKPSQVDGNATSVYKLIKLESFSLYWNPFCNDCNLAKHQIMSTQWLDTMRTGLTTFNVNDEDFEFIIKPISAKVKVIMNKSNEAKVPKLLLDFVLQDVASQLSRQQYLSVISELQSFQTMKVNERYRKYKPLFDVKGNAAAWWHYAYRAVIEESIRPYSWDRIRQHRERFREYRTLFKEFLLNSNDSELKVDLQKQEDRLDLINIVIAREQARSEFAKEEPERIRRKKSKKSWWSSWWSSASDDEDDLEVIGEKDKNLWSQLTTEDKQKIYDAIGYTEGEKYAEKPRQYIEHKLNFTFANCSLALINYDKEILVVSLTQLLLSLETRPSASAFHMSARTESFTIEGASIEHDLVPLITADHVTHGSTLTSVFAVDLDVNPAHVNADYGVVVSSESVEMVYNEHALSEILSFLQIPSATFEDVKAIATEKLNKFMQVSRAAAEFAIETRKKIHLSVDIKSPYLILPEHGTMQRGGSVIVFDLGHLAMRSDLQTDSRLLEEATKTELEERLYDRFHVSVSDVQVLFADSGDEWRVARTLAESDSHLIPKLSIKLIFSNSVKPDYRQLPRQKMNVSVPTLKLNLSDRRLRLLADFVLNLPMPRPKVCSATDVDEIDGVEVEVDSMNLNEVIIDLKADELKRVQRVIRFNYHDKETKSLNAALSDTVNNQPVSYLSDHSDEDTELWARSVDLPGFEDNISPSNSIITLLRFLIGEIVVHLARSSDHTDKPYLMLRIDKLCTDIALMECGPALQANLGGIQLVDKLHTSTSGEYLELISSRNHADMITILYRKVRSNCPDFKTFFHSVEQSIVIDFTVLHLTFHRGAFLTLSKYLEFVFQRISEKDSRLKRPDLMNTDATRMLLADERDPPVPPGATKFSLSARLDEVTVKLCDSDLDFASIRVAGLEADFVLKANEKMVVKAQLTDISIEDLSELTLYSKILTIEDDKLFDFKFVRNSPSHHKQKEIDAKKPMGTSDGSIRLRIGKVQMTLILKFLANFQRFLEPFIKPRVTTNAVKNVEKEIQRQVETMKNRGTQIHLSVDICAPTILIPQKTDSPNALIFNLGNLSIENFFQEVTTTNSENKHVIDHLLLRLSAVQMSRVVVALNGGLEVQEAILEPIKLCIDLKRCLAPFHKDILLYELNGHLEVVKLQMCQRDLSLFLSILKQNFTEGQFSENQLNSHPTSPVDIISPTVTTDDSMVKKLQVFLTSSNEIHKETSVSFTFEGMNILLYSNSDEPVNASTNGLCRFEMDEMSVAMEMFSDKSIKVKCALLAAALQDIRPDKHLAVRKIFQSYSGNSKVDMGMISVSMPPMIEVTWKKTQNGNMEMDVLIEKTRLNISVPFILSLMRFVYEALPIEKSAEGGIVNPGFSGELISQNRELVAAAVRHRRQPSSSDSTSGYQSTTSGPAEDSFALTISARLKKPEIVLFAEPTNKNSRVIVLKADAHFDYNHNAGRDNIVASIVGFQILSCLYGRRKQTGYMVLQPCDAEFSHVTKSLEDGILMKAFLTPVELRVSGSSVRTVSDIIEELNSNINADYSSNEGIHLENPENLWSPEKISLHKWLNKTSGSGPYSNSKFSRDKPFETLHLSIPDIQIICELEEGTERIPVLLLKATVEATVNDFSKQMYMNSEIHLEVSYFNEKLSTWEPIIEPVMQKECEYRPLEIFIKLFRERAQPISSFLSNNSSSLPSDEVDAGLEAGAHYSIPDSDSSGNESESETGMKVIKRKSNSRGKTLLAQKSRDSASAVNPGDSDTENEEGIFGKIANVFGNMFSSESSEEEATESEEDDEDLVVDAKTDGDDEVDGVDKGKSPVTDEEEEPVFLRKAVNLEREESVDSGVEMQEDMATYVVMDIRDRVELTLTPIAIKLIRDIIDAFTNKSQTVVHCSYKSCDSSLHLYNKVGPEAKMAIIEKSESGDSAQDTVIQPAIGDVFEEDESNEAETSVLVDITPPDSDSEHEGEEVERFSISSALTELSHSTLIVSQYGFEETDIQTLYDKTTRRRINIDVDGFDPLQCLLPTIEGTNVFALHPMKNNTRYHVIIDVAIHHGKSKITVRSPLQIKNTTSFALKLYYKKASVESLSFAHPVVLKNPFEENVCLTTLEPDEIYFVPLFIAYHCKIFLQPLDMNYNVSSTGIWWQELSAGHNHSRTIQCSPNNDQQQMNYFFKALCVDGPKLKLPPVASRLIPNYIVYLYPPLVFHNQLPYEVELKFKTNVPEVKLNPGASMPLFTVDLNKVQTVKLEMLNYLGIPWQGNFELSMDMDSHKPIVMSAEFDTGGGNKQLGVNFHIEPDRCLDVYMYAPYWIINKTGLPLQLRGSHSDVVYETQVTEEPVLFRFKRHRRKKAKVRVYNSHWSSSFSLDTVGSNGVVICKDKERDKKYQMLLSITLSNLQLTKIITVMPYFMVINKTDKHLRFMEVNEKADLWLDLVPMQCVSFWPDTNIMKMNVKFRESNKMSQHFYFNVEHTTVLRMDNGSALCVNANGGVCSPMTVMFYPYSFGDAPVRIDNLCEDLFFRIHQKSLGQVMLLSPYQRLLYTWDDPTSERTLFWNVYNRNKPGIPIFFQKDGFGSQKVSFQTLRPATSASRRASTHPLSSSEDDDSENGDPNKYPLSKKTRKDKVTVYWVSYLDGHQRAILFTQDERIAKQARKEIDSEHAKWECIFSLHNIGVSLINGMYEEVSYLSLSPSPAIWEVEVNGKMKHLSLELSTWLEDKWKSDAPSAALKDFIQVEFNNKMQMTKPFFGPLRRSYFPAFWCQCRQSQHQIYVHLKLHRIQIDNQLSDAIFPVVLYPSSIPAFVYKQTGPKPCIEVKLMQRFVPELKLTITKYLKLLIQEFNLKIDKGYVLSLYDIFGAFLEPVKEDVQLKADLTTIHSGLRSGPVKVTSRPQQGYLEHVLLCPVKLNFSFSPRGVVHKTNPEPQSWKQDILNFFLNSIGATLTEVKDVELKMAYYEQKGVRMSPSQLFDSVKSHYSTQLVQQVYVLILGLDMLGNPYGLVKDFTQGFGDFFYEPLRASINGPEEFAESVASGVRSLLGHVVGSAAGSVSLITGSLGQALAVLSFDEEYKRKRRQRIQPQKSLPDSMIVAGKGFVLGVVLGLSGMFVKPITGTQEEGVEGFFKGVGKGLMGLLTKPTGGIVDMVSMAFDGIRRVVEMGENVVMRNRLPRHLNSCQGVKPYSLYMANGRHLLLNLSRGHYSESDIYFAHAALKRDDRSDVALITDRHIFFLKKCRFWGGWDVEWNVRIDDIMSVPQVLDKQLTIKVRQDEAFNLYSGDERYIESDDKDVLKWLRDKTEKVLLYNMADKPCSITP</sequence>
<dbReference type="InterPro" id="IPR037916">
    <property type="entry name" value="SNX29_PX"/>
</dbReference>
<dbReference type="HOGENOM" id="CLU_000135_1_0_1"/>
<dbReference type="GO" id="GO:0035091">
    <property type="term" value="F:phosphatidylinositol binding"/>
    <property type="evidence" value="ECO:0007669"/>
    <property type="project" value="InterPro"/>
</dbReference>
<dbReference type="Pfam" id="PF25033">
    <property type="entry name" value="VPS13_M"/>
    <property type="match status" value="1"/>
</dbReference>
<dbReference type="SUPFAM" id="SSF52161">
    <property type="entry name" value="Ribosomal protein L13"/>
    <property type="match status" value="1"/>
</dbReference>
<dbReference type="InterPro" id="IPR009543">
    <property type="entry name" value="VPS13_VAB"/>
</dbReference>
<dbReference type="InterPro" id="IPR036871">
    <property type="entry name" value="PX_dom_sf"/>
</dbReference>
<dbReference type="Gene3D" id="3.90.1180.10">
    <property type="entry name" value="Ribosomal protein L13"/>
    <property type="match status" value="1"/>
</dbReference>
<dbReference type="GO" id="GO:0006412">
    <property type="term" value="P:translation"/>
    <property type="evidence" value="ECO:0007669"/>
    <property type="project" value="InterPro"/>
</dbReference>
<feature type="region of interest" description="Disordered" evidence="10">
    <location>
        <begin position="2457"/>
        <end position="2480"/>
    </location>
</feature>
<dbReference type="GO" id="GO:0003735">
    <property type="term" value="F:structural constituent of ribosome"/>
    <property type="evidence" value="ECO:0007669"/>
    <property type="project" value="InterPro"/>
</dbReference>
<reference evidence="13" key="1">
    <citation type="submission" date="2011-05" db="EMBL/GenBank/DDBJ databases">
        <authorList>
            <person name="Richards S.R."/>
            <person name="Qu J."/>
            <person name="Jiang H."/>
            <person name="Jhangiani S.N."/>
            <person name="Agravi P."/>
            <person name="Goodspeed R."/>
            <person name="Gross S."/>
            <person name="Mandapat C."/>
            <person name="Jackson L."/>
            <person name="Mathew T."/>
            <person name="Pu L."/>
            <person name="Thornton R."/>
            <person name="Saada N."/>
            <person name="Wilczek-Boney K.B."/>
            <person name="Lee S."/>
            <person name="Kovar C."/>
            <person name="Wu Y."/>
            <person name="Scherer S.E."/>
            <person name="Worley K.C."/>
            <person name="Muzny D.M."/>
            <person name="Gibbs R."/>
        </authorList>
    </citation>
    <scope>NUCLEOTIDE SEQUENCE</scope>
    <source>
        <strain evidence="13">Brora</strain>
    </source>
</reference>
<dbReference type="STRING" id="126957.T1J6X9"/>
<dbReference type="eggNOG" id="KOG3204">
    <property type="taxonomic scope" value="Eukaryota"/>
</dbReference>
<dbReference type="GO" id="GO:0045053">
    <property type="term" value="P:protein retention in Golgi apparatus"/>
    <property type="evidence" value="ECO:0007669"/>
    <property type="project" value="TreeGrafter"/>
</dbReference>
<dbReference type="Gene3D" id="1.20.58.900">
    <property type="match status" value="1"/>
</dbReference>
<dbReference type="FunFam" id="6.10.250.3250:FF:000001">
    <property type="entry name" value="60S ribosomal protein L13a"/>
    <property type="match status" value="1"/>
</dbReference>
<dbReference type="Gene3D" id="6.10.250.3250">
    <property type="match status" value="1"/>
</dbReference>
<dbReference type="OMA" id="VPLYIAY"/>
<dbReference type="eggNOG" id="KOG1809">
    <property type="taxonomic scope" value="Eukaryota"/>
</dbReference>
<dbReference type="eggNOG" id="KOG2101">
    <property type="taxonomic scope" value="Eukaryota"/>
</dbReference>
<comment type="similarity">
    <text evidence="2">Belongs to the VPS13 family.</text>
</comment>
<dbReference type="eggNOG" id="KOG4381">
    <property type="taxonomic scope" value="Eukaryota"/>
</dbReference>
<keyword evidence="5" id="KW-0445">Lipid transport</keyword>
<dbReference type="Gene3D" id="3.30.1520.10">
    <property type="entry name" value="Phox-like domain"/>
    <property type="match status" value="1"/>
</dbReference>
<evidence type="ECO:0000256" key="2">
    <source>
        <dbReference type="ARBA" id="ARBA00006545"/>
    </source>
</evidence>
<dbReference type="CDD" id="cd07277">
    <property type="entry name" value="PX_RUN"/>
    <property type="match status" value="1"/>
</dbReference>
<evidence type="ECO:0000256" key="3">
    <source>
        <dbReference type="ARBA" id="ARBA00022448"/>
    </source>
</evidence>
<dbReference type="PANTHER" id="PTHR16166">
    <property type="entry name" value="VACUOLAR PROTEIN SORTING-ASSOCIATED PROTEIN VPS13"/>
    <property type="match status" value="1"/>
</dbReference>
<accession>T1J6X9</accession>
<proteinExistence type="inferred from homology"/>
<evidence type="ECO:0000256" key="10">
    <source>
        <dbReference type="SAM" id="MobiDB-lite"/>
    </source>
</evidence>
<dbReference type="Pfam" id="PF00572">
    <property type="entry name" value="Ribosomal_L13"/>
    <property type="match status" value="1"/>
</dbReference>
<dbReference type="InterPro" id="IPR026854">
    <property type="entry name" value="VPS13_N"/>
</dbReference>
<evidence type="ECO:0000256" key="4">
    <source>
        <dbReference type="ARBA" id="ARBA00022980"/>
    </source>
</evidence>
<keyword evidence="9" id="KW-0175">Coiled coil</keyword>
<dbReference type="GO" id="GO:0015934">
    <property type="term" value="C:large ribosomal subunit"/>
    <property type="evidence" value="ECO:0007669"/>
    <property type="project" value="InterPro"/>
</dbReference>
<dbReference type="PROSITE" id="PS50195">
    <property type="entry name" value="PX"/>
    <property type="match status" value="1"/>
</dbReference>
<feature type="region of interest" description="Disordered" evidence="10">
    <location>
        <begin position="3647"/>
        <end position="3681"/>
    </location>
</feature>
<dbReference type="GO" id="GO:0006623">
    <property type="term" value="P:protein targeting to vacuole"/>
    <property type="evidence" value="ECO:0007669"/>
    <property type="project" value="TreeGrafter"/>
</dbReference>
<evidence type="ECO:0000256" key="9">
    <source>
        <dbReference type="SAM" id="Coils"/>
    </source>
</evidence>
<dbReference type="SUPFAM" id="SSF64268">
    <property type="entry name" value="PX domain"/>
    <property type="match status" value="1"/>
</dbReference>
<feature type="region of interest" description="Disordered" evidence="10">
    <location>
        <begin position="2774"/>
        <end position="2829"/>
    </location>
</feature>
<dbReference type="SUPFAM" id="SSF140741">
    <property type="entry name" value="RUN domain-like"/>
    <property type="match status" value="1"/>
</dbReference>
<dbReference type="Proteomes" id="UP000014500">
    <property type="component" value="Unassembled WGS sequence"/>
</dbReference>
<dbReference type="NCBIfam" id="TIGR01077">
    <property type="entry name" value="L13_A_E"/>
    <property type="match status" value="1"/>
</dbReference>
<dbReference type="SMART" id="SM00312">
    <property type="entry name" value="PX"/>
    <property type="match status" value="1"/>
</dbReference>
<dbReference type="InterPro" id="IPR036899">
    <property type="entry name" value="Ribosomal_uL13_sf"/>
</dbReference>
<keyword evidence="13" id="KW-1185">Reference proteome</keyword>
<dbReference type="InterPro" id="IPR001683">
    <property type="entry name" value="PX_dom"/>
</dbReference>
<evidence type="ECO:0000256" key="7">
    <source>
        <dbReference type="ARBA" id="ARBA00035201"/>
    </source>
</evidence>
<evidence type="ECO:0000256" key="5">
    <source>
        <dbReference type="ARBA" id="ARBA00023055"/>
    </source>
</evidence>
<dbReference type="Pfam" id="PF12624">
    <property type="entry name" value="VPS13_N"/>
    <property type="match status" value="1"/>
</dbReference>
<evidence type="ECO:0000259" key="11">
    <source>
        <dbReference type="PROSITE" id="PS50195"/>
    </source>
</evidence>
<dbReference type="PhylomeDB" id="T1J6X9"/>
<dbReference type="HAMAP" id="MF_01366">
    <property type="entry name" value="Ribosomal_uL13"/>
    <property type="match status" value="1"/>
</dbReference>
<dbReference type="InterPro" id="IPR005822">
    <property type="entry name" value="Ribosomal_uL13"/>
</dbReference>
<dbReference type="InterPro" id="IPR005755">
    <property type="entry name" value="Ribosomal_uL13_euk/arc"/>
</dbReference>
<dbReference type="EnsemblMetazoa" id="SMAR009408-RA">
    <property type="protein sequence ID" value="SMAR009408-PA"/>
    <property type="gene ID" value="SMAR009408"/>
</dbReference>
<dbReference type="InterPro" id="IPR056747">
    <property type="entry name" value="VPS13-like_M"/>
</dbReference>
<dbReference type="InterPro" id="IPR037213">
    <property type="entry name" value="Run_dom_sf"/>
</dbReference>
<dbReference type="InterPro" id="IPR026847">
    <property type="entry name" value="VPS13"/>
</dbReference>
<dbReference type="PANTHER" id="PTHR16166:SF146">
    <property type="entry name" value="VACUOLAR PROTEIN SORTING-ASSOCIATED PROTEIN 13A-LIKE ISOFORM X1"/>
    <property type="match status" value="1"/>
</dbReference>
<dbReference type="GO" id="GO:0006869">
    <property type="term" value="P:lipid transport"/>
    <property type="evidence" value="ECO:0007669"/>
    <property type="project" value="UniProtKB-KW"/>
</dbReference>
<reference evidence="12" key="2">
    <citation type="submission" date="2015-02" db="UniProtKB">
        <authorList>
            <consortium name="EnsemblMetazoa"/>
        </authorList>
    </citation>
    <scope>IDENTIFICATION</scope>
</reference>
<comment type="similarity">
    <text evidence="1">Belongs to the universal ribosomal protein uL13 family.</text>
</comment>